<sequence length="294" mass="33864">MKKYLIAALLLATALSYSQEVITEENPKLKRNFNDVVHNKGRMFVYWGWNRGSYSKSDITFKGDDYYFTLFDTKARDKPKPFGIYYFKLDEVTIPQTNFRAGYFFHDHYNVALGVDHMKYVMHNNQVVNASGNINTGGVYDGVYNNTPINLEKDFLTFEHTDGLNYVTVEVNRFDTVDNWIGFGVKNIDINLTEGLGFGVLYPKTNTKLLGKERYDEFHVSGYGMSAHVGLDITFFKYFFIQYTFKAGYINMQDIRTTASKSDSASQDFTFLENMWVFGGKFNVATGKNKNKNK</sequence>
<keyword evidence="1" id="KW-0732">Signal</keyword>
<dbReference type="Proteomes" id="UP000198384">
    <property type="component" value="Unassembled WGS sequence"/>
</dbReference>
<dbReference type="EMBL" id="FZNT01000004">
    <property type="protein sequence ID" value="SNR50704.1"/>
    <property type="molecule type" value="Genomic_DNA"/>
</dbReference>
<keyword evidence="3" id="KW-1185">Reference proteome</keyword>
<reference evidence="2 3" key="1">
    <citation type="submission" date="2017-06" db="EMBL/GenBank/DDBJ databases">
        <authorList>
            <person name="Kim H.J."/>
            <person name="Triplett B.A."/>
        </authorList>
    </citation>
    <scope>NUCLEOTIDE SEQUENCE [LARGE SCALE GENOMIC DNA]</scope>
    <source>
        <strain evidence="2 3">DSM 29150</strain>
    </source>
</reference>
<evidence type="ECO:0000313" key="3">
    <source>
        <dbReference type="Proteomes" id="UP000198384"/>
    </source>
</evidence>
<feature type="chain" id="PRO_5012285886" description="Outermembrane protein" evidence="1">
    <location>
        <begin position="19"/>
        <end position="294"/>
    </location>
</feature>
<name>A0A238WWU9_9FLAO</name>
<feature type="signal peptide" evidence="1">
    <location>
        <begin position="1"/>
        <end position="18"/>
    </location>
</feature>
<protein>
    <recommendedName>
        <fullName evidence="4">Outermembrane protein</fullName>
    </recommendedName>
</protein>
<dbReference type="AlphaFoldDB" id="A0A238WWU9"/>
<dbReference type="RefSeq" id="WP_089381222.1">
    <property type="nucleotide sequence ID" value="NZ_FZNT01000004.1"/>
</dbReference>
<evidence type="ECO:0000256" key="1">
    <source>
        <dbReference type="SAM" id="SignalP"/>
    </source>
</evidence>
<organism evidence="2 3">
    <name type="scientific">Lutibacter agarilyticus</name>
    <dbReference type="NCBI Taxonomy" id="1109740"/>
    <lineage>
        <taxon>Bacteria</taxon>
        <taxon>Pseudomonadati</taxon>
        <taxon>Bacteroidota</taxon>
        <taxon>Flavobacteriia</taxon>
        <taxon>Flavobacteriales</taxon>
        <taxon>Flavobacteriaceae</taxon>
        <taxon>Lutibacter</taxon>
    </lineage>
</organism>
<proteinExistence type="predicted"/>
<evidence type="ECO:0008006" key="4">
    <source>
        <dbReference type="Google" id="ProtNLM"/>
    </source>
</evidence>
<evidence type="ECO:0000313" key="2">
    <source>
        <dbReference type="EMBL" id="SNR50704.1"/>
    </source>
</evidence>
<accession>A0A238WWU9</accession>
<dbReference type="OrthoDB" id="8887208at2"/>
<gene>
    <name evidence="2" type="ORF">SAMN06265371_104104</name>
</gene>